<reference evidence="2" key="1">
    <citation type="journal article" date="2022" name="Mol. Ecol. Resour.">
        <title>The genomes of chicory, endive, great burdock and yacon provide insights into Asteraceae palaeo-polyploidization history and plant inulin production.</title>
        <authorList>
            <person name="Fan W."/>
            <person name="Wang S."/>
            <person name="Wang H."/>
            <person name="Wang A."/>
            <person name="Jiang F."/>
            <person name="Liu H."/>
            <person name="Zhao H."/>
            <person name="Xu D."/>
            <person name="Zhang Y."/>
        </authorList>
    </citation>
    <scope>NUCLEOTIDE SEQUENCE [LARGE SCALE GENOMIC DNA]</scope>
    <source>
        <strain evidence="2">cv. Punajuju</strain>
    </source>
</reference>
<gene>
    <name evidence="1" type="ORF">L2E82_42245</name>
</gene>
<keyword evidence="2" id="KW-1185">Reference proteome</keyword>
<dbReference type="Proteomes" id="UP001055811">
    <property type="component" value="Linkage Group LG08"/>
</dbReference>
<evidence type="ECO:0000313" key="1">
    <source>
        <dbReference type="EMBL" id="KAI3698590.1"/>
    </source>
</evidence>
<proteinExistence type="predicted"/>
<reference evidence="1 2" key="2">
    <citation type="journal article" date="2022" name="Mol. Ecol. Resour.">
        <title>The genomes of chicory, endive, great burdock and yacon provide insights into Asteraceae paleo-polyploidization history and plant inulin production.</title>
        <authorList>
            <person name="Fan W."/>
            <person name="Wang S."/>
            <person name="Wang H."/>
            <person name="Wang A."/>
            <person name="Jiang F."/>
            <person name="Liu H."/>
            <person name="Zhao H."/>
            <person name="Xu D."/>
            <person name="Zhang Y."/>
        </authorList>
    </citation>
    <scope>NUCLEOTIDE SEQUENCE [LARGE SCALE GENOMIC DNA]</scope>
    <source>
        <strain evidence="2">cv. Punajuju</strain>
        <tissue evidence="1">Leaves</tissue>
    </source>
</reference>
<evidence type="ECO:0000313" key="2">
    <source>
        <dbReference type="Proteomes" id="UP001055811"/>
    </source>
</evidence>
<protein>
    <submittedName>
        <fullName evidence="1">Uncharacterized protein</fullName>
    </submittedName>
</protein>
<sequence>MVRSKLLDKSISTSSESLPEGGSSSQNGGVPQKSNLAMTKTKGYSLTFVLYGIVNHMTESGPPAVTAGHRPPGFIRKRRRRRCPSPLLSMPTTAAEQHSSYIAGEHNPNPDKIRDAICKMIGGEIEGSRMLSRLYWIQNESNEDAPNDMQKGLRFGEESQSDQIPNSDWNDQTLGVHSRRSHSIPPALQSSKRSNCS</sequence>
<comment type="caution">
    <text evidence="1">The sequence shown here is derived from an EMBL/GenBank/DDBJ whole genome shotgun (WGS) entry which is preliminary data.</text>
</comment>
<dbReference type="EMBL" id="CM042016">
    <property type="protein sequence ID" value="KAI3698590.1"/>
    <property type="molecule type" value="Genomic_DNA"/>
</dbReference>
<name>A0ACB8ZR38_CICIN</name>
<accession>A0ACB8ZR38</accession>
<organism evidence="1 2">
    <name type="scientific">Cichorium intybus</name>
    <name type="common">Chicory</name>
    <dbReference type="NCBI Taxonomy" id="13427"/>
    <lineage>
        <taxon>Eukaryota</taxon>
        <taxon>Viridiplantae</taxon>
        <taxon>Streptophyta</taxon>
        <taxon>Embryophyta</taxon>
        <taxon>Tracheophyta</taxon>
        <taxon>Spermatophyta</taxon>
        <taxon>Magnoliopsida</taxon>
        <taxon>eudicotyledons</taxon>
        <taxon>Gunneridae</taxon>
        <taxon>Pentapetalae</taxon>
        <taxon>asterids</taxon>
        <taxon>campanulids</taxon>
        <taxon>Asterales</taxon>
        <taxon>Asteraceae</taxon>
        <taxon>Cichorioideae</taxon>
        <taxon>Cichorieae</taxon>
        <taxon>Cichoriinae</taxon>
        <taxon>Cichorium</taxon>
    </lineage>
</organism>